<evidence type="ECO:0000313" key="1">
    <source>
        <dbReference type="EMBL" id="CAB3775032.1"/>
    </source>
</evidence>
<dbReference type="Proteomes" id="UP000494363">
    <property type="component" value="Unassembled WGS sequence"/>
</dbReference>
<accession>A0A6J5FBD2</accession>
<dbReference type="RefSeq" id="WP_175233428.1">
    <property type="nucleotide sequence ID" value="NZ_CADIKH010000236.1"/>
</dbReference>
<name>A0A6J5FBD2_9BURK</name>
<protein>
    <recommendedName>
        <fullName evidence="3">Transposase IS4-like domain-containing protein</fullName>
    </recommendedName>
</protein>
<sequence>MNIHAIAVTGTELSDAAGLDAALAVDACVDCVIADGTYYSIARAEAWSASGILPVIPPPASAVVHDQSATRWPWFCRVKVLR</sequence>
<gene>
    <name evidence="1" type="ORF">LMG29542_08414</name>
</gene>
<dbReference type="EMBL" id="CADIKH010000236">
    <property type="protein sequence ID" value="CAB3775032.1"/>
    <property type="molecule type" value="Genomic_DNA"/>
</dbReference>
<evidence type="ECO:0000313" key="2">
    <source>
        <dbReference type="Proteomes" id="UP000494363"/>
    </source>
</evidence>
<proteinExistence type="predicted"/>
<organism evidence="1 2">
    <name type="scientific">Paraburkholderia humisilvae</name>
    <dbReference type="NCBI Taxonomy" id="627669"/>
    <lineage>
        <taxon>Bacteria</taxon>
        <taxon>Pseudomonadati</taxon>
        <taxon>Pseudomonadota</taxon>
        <taxon>Betaproteobacteria</taxon>
        <taxon>Burkholderiales</taxon>
        <taxon>Burkholderiaceae</taxon>
        <taxon>Paraburkholderia</taxon>
    </lineage>
</organism>
<evidence type="ECO:0008006" key="3">
    <source>
        <dbReference type="Google" id="ProtNLM"/>
    </source>
</evidence>
<keyword evidence="2" id="KW-1185">Reference proteome</keyword>
<reference evidence="1 2" key="1">
    <citation type="submission" date="2020-04" db="EMBL/GenBank/DDBJ databases">
        <authorList>
            <person name="De Canck E."/>
        </authorList>
    </citation>
    <scope>NUCLEOTIDE SEQUENCE [LARGE SCALE GENOMIC DNA]</scope>
    <source>
        <strain evidence="1 2">LMG 29542</strain>
    </source>
</reference>
<dbReference type="AlphaFoldDB" id="A0A6J5FBD2"/>